<proteinExistence type="inferred from homology"/>
<comment type="similarity">
    <text evidence="1 5">Belongs to the bacterial ribosomal protein bL32 family.</text>
</comment>
<accession>A0A1V0UXK6</accession>
<keyword evidence="3 5" id="KW-0687">Ribonucleoprotein</keyword>
<dbReference type="GO" id="GO:0015934">
    <property type="term" value="C:large ribosomal subunit"/>
    <property type="evidence" value="ECO:0007669"/>
    <property type="project" value="InterPro"/>
</dbReference>
<dbReference type="NCBIfam" id="TIGR01031">
    <property type="entry name" value="rpmF_bact"/>
    <property type="match status" value="1"/>
</dbReference>
<dbReference type="Pfam" id="PF01783">
    <property type="entry name" value="Ribosomal_L32p"/>
    <property type="match status" value="1"/>
</dbReference>
<dbReference type="Proteomes" id="UP000192727">
    <property type="component" value="Chromosome"/>
</dbReference>
<organism evidence="6 7">
    <name type="scientific">Paenibacillus larvae subsp. pulvifaciens</name>
    <dbReference type="NCBI Taxonomy" id="1477"/>
    <lineage>
        <taxon>Bacteria</taxon>
        <taxon>Bacillati</taxon>
        <taxon>Bacillota</taxon>
        <taxon>Bacilli</taxon>
        <taxon>Bacillales</taxon>
        <taxon>Paenibacillaceae</taxon>
        <taxon>Paenibacillus</taxon>
    </lineage>
</organism>
<evidence type="ECO:0000256" key="5">
    <source>
        <dbReference type="HAMAP-Rule" id="MF_00340"/>
    </source>
</evidence>
<evidence type="ECO:0000313" key="7">
    <source>
        <dbReference type="Proteomes" id="UP000192727"/>
    </source>
</evidence>
<evidence type="ECO:0000256" key="1">
    <source>
        <dbReference type="ARBA" id="ARBA00008560"/>
    </source>
</evidence>
<evidence type="ECO:0000256" key="4">
    <source>
        <dbReference type="ARBA" id="ARBA00035178"/>
    </source>
</evidence>
<dbReference type="GeneID" id="64219442"/>
<evidence type="ECO:0000313" key="6">
    <source>
        <dbReference type="EMBL" id="ARF69877.1"/>
    </source>
</evidence>
<evidence type="ECO:0000256" key="3">
    <source>
        <dbReference type="ARBA" id="ARBA00023274"/>
    </source>
</evidence>
<evidence type="ECO:0000256" key="2">
    <source>
        <dbReference type="ARBA" id="ARBA00022980"/>
    </source>
</evidence>
<sequence length="57" mass="6613">MAVPQRRTSKTRRDKRRTHFKLEVPGMVKCEQCGELKKAHHVCKTCGTYKGREIVQA</sequence>
<dbReference type="GO" id="GO:0006412">
    <property type="term" value="P:translation"/>
    <property type="evidence" value="ECO:0007669"/>
    <property type="project" value="UniProtKB-UniRule"/>
</dbReference>
<dbReference type="RefSeq" id="WP_023484341.1">
    <property type="nucleotide sequence ID" value="NZ_CP019794.1"/>
</dbReference>
<dbReference type="HAMAP" id="MF_00340">
    <property type="entry name" value="Ribosomal_bL32"/>
    <property type="match status" value="1"/>
</dbReference>
<keyword evidence="2 5" id="KW-0689">Ribosomal protein</keyword>
<dbReference type="PANTHER" id="PTHR35534:SF2">
    <property type="entry name" value="LARGE RIBOSOMAL SUBUNIT PROTEIN BL32"/>
    <property type="match status" value="1"/>
</dbReference>
<dbReference type="PANTHER" id="PTHR35534">
    <property type="entry name" value="50S RIBOSOMAL PROTEIN L32"/>
    <property type="match status" value="1"/>
</dbReference>
<dbReference type="SUPFAM" id="SSF57829">
    <property type="entry name" value="Zn-binding ribosomal proteins"/>
    <property type="match status" value="1"/>
</dbReference>
<gene>
    <name evidence="5" type="primary">rpmF</name>
    <name evidence="6" type="ORF">B7C51_21605</name>
</gene>
<protein>
    <recommendedName>
        <fullName evidence="4 5">Large ribosomal subunit protein bL32</fullName>
    </recommendedName>
</protein>
<dbReference type="Gene3D" id="1.20.5.640">
    <property type="entry name" value="Single helix bin"/>
    <property type="match status" value="1"/>
</dbReference>
<dbReference type="GO" id="GO:0003735">
    <property type="term" value="F:structural constituent of ribosome"/>
    <property type="evidence" value="ECO:0007669"/>
    <property type="project" value="InterPro"/>
</dbReference>
<dbReference type="InterPro" id="IPR044957">
    <property type="entry name" value="Ribosomal_bL32_bact"/>
</dbReference>
<name>A0A1V0UXK6_9BACL</name>
<reference evidence="6 7" key="1">
    <citation type="submission" date="2017-03" db="EMBL/GenBank/DDBJ databases">
        <title>Paenibacillus larvae genome sequencing.</title>
        <authorList>
            <person name="Dingman D.W."/>
        </authorList>
    </citation>
    <scope>NUCLEOTIDE SEQUENCE [LARGE SCALE GENOMIC DNA]</scope>
    <source>
        <strain evidence="6 7">SAG 10367</strain>
    </source>
</reference>
<dbReference type="AlphaFoldDB" id="A0A1V0UXK6"/>
<dbReference type="EMBL" id="CP020557">
    <property type="protein sequence ID" value="ARF69877.1"/>
    <property type="molecule type" value="Genomic_DNA"/>
</dbReference>
<dbReference type="InterPro" id="IPR011332">
    <property type="entry name" value="Ribosomal_zn-bd"/>
</dbReference>
<dbReference type="InterPro" id="IPR002677">
    <property type="entry name" value="Ribosomal_bL32"/>
</dbReference>